<gene>
    <name evidence="6" type="ORF">C8D99_11312</name>
</gene>
<dbReference type="PANTHER" id="PTHR43790:SF9">
    <property type="entry name" value="GALACTOFURANOSE TRANSPORTER ATP-BINDING PROTEIN YTFR"/>
    <property type="match status" value="1"/>
</dbReference>
<proteinExistence type="predicted"/>
<evidence type="ECO:0000256" key="1">
    <source>
        <dbReference type="ARBA" id="ARBA00022448"/>
    </source>
</evidence>
<dbReference type="GO" id="GO:0016887">
    <property type="term" value="F:ATP hydrolysis activity"/>
    <property type="evidence" value="ECO:0007669"/>
    <property type="project" value="InterPro"/>
</dbReference>
<dbReference type="PANTHER" id="PTHR43790">
    <property type="entry name" value="CARBOHYDRATE TRANSPORT ATP-BINDING PROTEIN MG119-RELATED"/>
    <property type="match status" value="1"/>
</dbReference>
<protein>
    <submittedName>
        <fullName evidence="6">Nucleoside ABC transporter ATP-binding protein</fullName>
    </submittedName>
</protein>
<organism evidence="6 7">
    <name type="scientific">Aminivibrio pyruvatiphilus</name>
    <dbReference type="NCBI Taxonomy" id="1005740"/>
    <lineage>
        <taxon>Bacteria</taxon>
        <taxon>Thermotogati</taxon>
        <taxon>Synergistota</taxon>
        <taxon>Synergistia</taxon>
        <taxon>Synergistales</taxon>
        <taxon>Aminobacteriaceae</taxon>
        <taxon>Aminivibrio</taxon>
    </lineage>
</organism>
<dbReference type="InterPro" id="IPR050107">
    <property type="entry name" value="ABC_carbohydrate_import_ATPase"/>
</dbReference>
<name>A0A4R8M6M2_9BACT</name>
<comment type="caution">
    <text evidence="6">The sequence shown here is derived from an EMBL/GenBank/DDBJ whole genome shotgun (WGS) entry which is preliminary data.</text>
</comment>
<evidence type="ECO:0000256" key="3">
    <source>
        <dbReference type="ARBA" id="ARBA00022741"/>
    </source>
</evidence>
<dbReference type="Proteomes" id="UP000295066">
    <property type="component" value="Unassembled WGS sequence"/>
</dbReference>
<evidence type="ECO:0000256" key="4">
    <source>
        <dbReference type="ARBA" id="ARBA00022840"/>
    </source>
</evidence>
<feature type="domain" description="ABC transporter" evidence="5">
    <location>
        <begin position="261"/>
        <end position="503"/>
    </location>
</feature>
<dbReference type="InterPro" id="IPR027417">
    <property type="entry name" value="P-loop_NTPase"/>
</dbReference>
<evidence type="ECO:0000313" key="6">
    <source>
        <dbReference type="EMBL" id="TDY59435.1"/>
    </source>
</evidence>
<dbReference type="CDD" id="cd03215">
    <property type="entry name" value="ABC_Carb_Monos_II"/>
    <property type="match status" value="1"/>
</dbReference>
<feature type="domain" description="ABC transporter" evidence="5">
    <location>
        <begin position="9"/>
        <end position="244"/>
    </location>
</feature>
<dbReference type="SUPFAM" id="SSF52540">
    <property type="entry name" value="P-loop containing nucleoside triphosphate hydrolases"/>
    <property type="match status" value="2"/>
</dbReference>
<dbReference type="GO" id="GO:0005524">
    <property type="term" value="F:ATP binding"/>
    <property type="evidence" value="ECO:0007669"/>
    <property type="project" value="UniProtKB-KW"/>
</dbReference>
<keyword evidence="3" id="KW-0547">Nucleotide-binding</keyword>
<dbReference type="SMART" id="SM00382">
    <property type="entry name" value="AAA"/>
    <property type="match status" value="2"/>
</dbReference>
<dbReference type="Pfam" id="PF00005">
    <property type="entry name" value="ABC_tran"/>
    <property type="match status" value="2"/>
</dbReference>
<evidence type="ECO:0000259" key="5">
    <source>
        <dbReference type="PROSITE" id="PS50893"/>
    </source>
</evidence>
<dbReference type="Gene3D" id="3.40.50.300">
    <property type="entry name" value="P-loop containing nucleotide triphosphate hydrolases"/>
    <property type="match status" value="2"/>
</dbReference>
<evidence type="ECO:0000256" key="2">
    <source>
        <dbReference type="ARBA" id="ARBA00022737"/>
    </source>
</evidence>
<dbReference type="PROSITE" id="PS50893">
    <property type="entry name" value="ABC_TRANSPORTER_2"/>
    <property type="match status" value="2"/>
</dbReference>
<dbReference type="OrthoDB" id="9771863at2"/>
<evidence type="ECO:0000313" key="7">
    <source>
        <dbReference type="Proteomes" id="UP000295066"/>
    </source>
</evidence>
<keyword evidence="1" id="KW-0813">Transport</keyword>
<accession>A0A4R8M6M2</accession>
<dbReference type="CDD" id="cd03216">
    <property type="entry name" value="ABC_Carb_Monos_I"/>
    <property type="match status" value="1"/>
</dbReference>
<keyword evidence="7" id="KW-1185">Reference proteome</keyword>
<dbReference type="InterPro" id="IPR003439">
    <property type="entry name" value="ABC_transporter-like_ATP-bd"/>
</dbReference>
<dbReference type="AlphaFoldDB" id="A0A4R8M6M2"/>
<dbReference type="EMBL" id="SORI01000013">
    <property type="protein sequence ID" value="TDY59435.1"/>
    <property type="molecule type" value="Genomic_DNA"/>
</dbReference>
<keyword evidence="2" id="KW-0677">Repeat</keyword>
<dbReference type="RefSeq" id="WP_133957977.1">
    <property type="nucleotide sequence ID" value="NZ_SORI01000013.1"/>
</dbReference>
<reference evidence="6 7" key="1">
    <citation type="submission" date="2019-03" db="EMBL/GenBank/DDBJ databases">
        <title>Genomic Encyclopedia of Type Strains, Phase IV (KMG-IV): sequencing the most valuable type-strain genomes for metagenomic binning, comparative biology and taxonomic classification.</title>
        <authorList>
            <person name="Goeker M."/>
        </authorList>
    </citation>
    <scope>NUCLEOTIDE SEQUENCE [LARGE SCALE GENOMIC DNA]</scope>
    <source>
        <strain evidence="6 7">DSM 25964</strain>
    </source>
</reference>
<dbReference type="InterPro" id="IPR003593">
    <property type="entry name" value="AAA+_ATPase"/>
</dbReference>
<keyword evidence="4 6" id="KW-0067">ATP-binding</keyword>
<sequence length="507" mass="54333">MESPHNEALSLRGITKVFPGVLANAGVNLSARRGEILAILGENGAGKSTLMKILYGMYQPDSGAVSVNGREVRIRSPKDALALGIGMIHQHFTLVPVHTVWENVVLGLDPSSGRPADRKGAVRELEALGRKYGLAVDPCAVVADLSVGMQQKTEILKVLYRSVSILVLDEPTAVLTPGEAENLFGFLQEFRAAGNTVLFITHKLGEVMEIADRIEVLRGGRNAGSFLRGEVTERELAARMVGGDIPPVGEPPSRPTGRDVLEVRDLWVRGSRGHHAVRGVSFAVRAGEIFGVAGVSGNGQEELADCVCGLARQERGEILLDGRVLPREDPGAVFRAGVGYIPADRHREGLVLDMTVEENLVLKNLPAYSRKGFLREGAIRENAERRIADYGIRPPLPGSRTASLSGGNQQKVVAAREIEAGRKCIVAVQPTRGLDLGAAAHVHRMLAGARSEGRAVFLVSTELSEIMSLSDTVAVMTGGEILGIFPRESADLRMIGMLMAGRKGEPE</sequence>